<evidence type="ECO:0000256" key="3">
    <source>
        <dbReference type="ARBA" id="ARBA00023015"/>
    </source>
</evidence>
<reference evidence="9 10" key="1">
    <citation type="submission" date="2016-12" db="EMBL/GenBank/DDBJ databases">
        <title>The genomes of Aspergillus section Nigri reveals drivers in fungal speciation.</title>
        <authorList>
            <consortium name="DOE Joint Genome Institute"/>
            <person name="Vesth T.C."/>
            <person name="Nybo J."/>
            <person name="Theobald S."/>
            <person name="Brandl J."/>
            <person name="Frisvad J.C."/>
            <person name="Nielsen K.F."/>
            <person name="Lyhne E.K."/>
            <person name="Kogle M.E."/>
            <person name="Kuo A."/>
            <person name="Riley R."/>
            <person name="Clum A."/>
            <person name="Nolan M."/>
            <person name="Lipzen A."/>
            <person name="Salamov A."/>
            <person name="Henrissat B."/>
            <person name="Wiebenga A."/>
            <person name="De Vries R.P."/>
            <person name="Grigoriev I.V."/>
            <person name="Mortensen U.H."/>
            <person name="Andersen M.R."/>
            <person name="Baker S.E."/>
        </authorList>
    </citation>
    <scope>NUCLEOTIDE SEQUENCE [LARGE SCALE GENOMIC DNA]</scope>
    <source>
        <strain evidence="9 10">CBS 121591</strain>
    </source>
</reference>
<sequence>MDRFQKTPKRTPKPGARKRRPPLACVQCYERKVKCGKQSPSCSRCVRAGIAEQCTYRGGSAHQKDVMASPVRSNHRDATPAPRVLSSENGLQPATPPAPARINEITHLRRRGGLVQFYGYSYHMNFYQQFPELRSYIAGVKTRYPGINVARDEVFPPVHESTTFEKHASVPVSAAVLKVMIPSKSVADALVQTYLDRFETTHRVLDRSAFMTEYNCHWSGSMSTTPFFIAQLLLVLATGASFYPETYLQNESKTSIYMQAIRWIDVAESWLTSSPDVMPHSPCAIACQCLLLIAKRANYIQGSSFWTSTGALMRLAMAAGYHWEVNPASHISPYDQEIRRRLWTTIVELDVQAAVERGMPPSLRPNDFLTERPLHINDDKIHKSLEDGGAALPMETMSDTSFQVILLKSLPTRLAICSYVNGNDVAMEYKQVQELAEALHNAIRDIPDWNNRAADPRQERLAVYLGTLLKVYLCQYSLLLYAKFGCQSPDSFQSVICRRARLDASTAILDCYQRLVDDEIVPKHTCQTGLMIATLNICHEIYLSHGPSIGIATSLGVAHYLLGAVENVLAILETRISRTLHGLNEYYLLSMIIGLVKTKISLATRSSNDTEAANRAIQVCTLLHTARASLLACDSPIQPV</sequence>
<dbReference type="PANTHER" id="PTHR31944:SF130">
    <property type="entry name" value="ZN(II)2CYS6 TRANSCRIPTION FACTO (EUROFUNG)"/>
    <property type="match status" value="1"/>
</dbReference>
<gene>
    <name evidence="9" type="ORF">BO82DRAFT_324951</name>
</gene>
<dbReference type="SMART" id="SM00066">
    <property type="entry name" value="GAL4"/>
    <property type="match status" value="1"/>
</dbReference>
<evidence type="ECO:0000256" key="6">
    <source>
        <dbReference type="ARBA" id="ARBA00023242"/>
    </source>
</evidence>
<dbReference type="RefSeq" id="XP_025496915.1">
    <property type="nucleotide sequence ID" value="XM_025632847.1"/>
</dbReference>
<dbReference type="SUPFAM" id="SSF57701">
    <property type="entry name" value="Zn2/Cys6 DNA-binding domain"/>
    <property type="match status" value="1"/>
</dbReference>
<dbReference type="Proteomes" id="UP000248340">
    <property type="component" value="Unassembled WGS sequence"/>
</dbReference>
<protein>
    <recommendedName>
        <fullName evidence="8">Zn(2)-C6 fungal-type domain-containing protein</fullName>
    </recommendedName>
</protein>
<dbReference type="VEuPathDB" id="FungiDB:BO82DRAFT_324951"/>
<keyword evidence="2" id="KW-0862">Zinc</keyword>
<dbReference type="GO" id="GO:0000978">
    <property type="term" value="F:RNA polymerase II cis-regulatory region sequence-specific DNA binding"/>
    <property type="evidence" value="ECO:0007669"/>
    <property type="project" value="TreeGrafter"/>
</dbReference>
<dbReference type="Pfam" id="PF00172">
    <property type="entry name" value="Zn_clus"/>
    <property type="match status" value="1"/>
</dbReference>
<dbReference type="PROSITE" id="PS50048">
    <property type="entry name" value="ZN2_CY6_FUNGAL_2"/>
    <property type="match status" value="1"/>
</dbReference>
<dbReference type="STRING" id="1448315.A0A319CMU2"/>
<feature type="region of interest" description="Disordered" evidence="7">
    <location>
        <begin position="65"/>
        <end position="98"/>
    </location>
</feature>
<dbReference type="AlphaFoldDB" id="A0A319CMU2"/>
<dbReference type="InterPro" id="IPR007219">
    <property type="entry name" value="XnlR_reg_dom"/>
</dbReference>
<evidence type="ECO:0000259" key="8">
    <source>
        <dbReference type="PROSITE" id="PS50048"/>
    </source>
</evidence>
<dbReference type="GO" id="GO:0006351">
    <property type="term" value="P:DNA-templated transcription"/>
    <property type="evidence" value="ECO:0007669"/>
    <property type="project" value="InterPro"/>
</dbReference>
<feature type="domain" description="Zn(2)-C6 fungal-type" evidence="8">
    <location>
        <begin position="24"/>
        <end position="56"/>
    </location>
</feature>
<keyword evidence="5" id="KW-0804">Transcription</keyword>
<keyword evidence="3" id="KW-0805">Transcription regulation</keyword>
<dbReference type="CDD" id="cd00067">
    <property type="entry name" value="GAL4"/>
    <property type="match status" value="1"/>
</dbReference>
<organism evidence="9 10">
    <name type="scientific">Aspergillus uvarum CBS 121591</name>
    <dbReference type="NCBI Taxonomy" id="1448315"/>
    <lineage>
        <taxon>Eukaryota</taxon>
        <taxon>Fungi</taxon>
        <taxon>Dikarya</taxon>
        <taxon>Ascomycota</taxon>
        <taxon>Pezizomycotina</taxon>
        <taxon>Eurotiomycetes</taxon>
        <taxon>Eurotiomycetidae</taxon>
        <taxon>Eurotiales</taxon>
        <taxon>Aspergillaceae</taxon>
        <taxon>Aspergillus</taxon>
        <taxon>Aspergillus subgen. Circumdati</taxon>
    </lineage>
</organism>
<dbReference type="Gene3D" id="4.10.240.10">
    <property type="entry name" value="Zn(2)-C6 fungal-type DNA-binding domain"/>
    <property type="match status" value="1"/>
</dbReference>
<accession>A0A319CMU2</accession>
<proteinExistence type="predicted"/>
<evidence type="ECO:0000256" key="2">
    <source>
        <dbReference type="ARBA" id="ARBA00022833"/>
    </source>
</evidence>
<dbReference type="GO" id="GO:0005634">
    <property type="term" value="C:nucleus"/>
    <property type="evidence" value="ECO:0007669"/>
    <property type="project" value="TreeGrafter"/>
</dbReference>
<dbReference type="InterPro" id="IPR001138">
    <property type="entry name" value="Zn2Cys6_DnaBD"/>
</dbReference>
<dbReference type="PANTHER" id="PTHR31944">
    <property type="entry name" value="HEME-RESPONSIVE ZINC FINGER TRANSCRIPTION FACTOR HAP1"/>
    <property type="match status" value="1"/>
</dbReference>
<evidence type="ECO:0000313" key="9">
    <source>
        <dbReference type="EMBL" id="PYH86715.1"/>
    </source>
</evidence>
<dbReference type="InterPro" id="IPR051430">
    <property type="entry name" value="Fungal_TF_Env_Response"/>
</dbReference>
<name>A0A319CMU2_9EURO</name>
<dbReference type="SMART" id="SM00906">
    <property type="entry name" value="Fungal_trans"/>
    <property type="match status" value="1"/>
</dbReference>
<evidence type="ECO:0000256" key="1">
    <source>
        <dbReference type="ARBA" id="ARBA00022723"/>
    </source>
</evidence>
<feature type="region of interest" description="Disordered" evidence="7">
    <location>
        <begin position="1"/>
        <end position="21"/>
    </location>
</feature>
<dbReference type="GO" id="GO:0008270">
    <property type="term" value="F:zinc ion binding"/>
    <property type="evidence" value="ECO:0007669"/>
    <property type="project" value="InterPro"/>
</dbReference>
<keyword evidence="10" id="KW-1185">Reference proteome</keyword>
<dbReference type="InterPro" id="IPR036864">
    <property type="entry name" value="Zn2-C6_fun-type_DNA-bd_sf"/>
</dbReference>
<dbReference type="GeneID" id="37135588"/>
<keyword evidence="4" id="KW-0238">DNA-binding</keyword>
<keyword evidence="6" id="KW-0539">Nucleus</keyword>
<dbReference type="Pfam" id="PF04082">
    <property type="entry name" value="Fungal_trans"/>
    <property type="match status" value="1"/>
</dbReference>
<dbReference type="OrthoDB" id="4236860at2759"/>
<evidence type="ECO:0000256" key="4">
    <source>
        <dbReference type="ARBA" id="ARBA00023125"/>
    </source>
</evidence>
<evidence type="ECO:0000313" key="10">
    <source>
        <dbReference type="Proteomes" id="UP000248340"/>
    </source>
</evidence>
<dbReference type="GO" id="GO:0001228">
    <property type="term" value="F:DNA-binding transcription activator activity, RNA polymerase II-specific"/>
    <property type="evidence" value="ECO:0007669"/>
    <property type="project" value="TreeGrafter"/>
</dbReference>
<dbReference type="EMBL" id="KZ821675">
    <property type="protein sequence ID" value="PYH86715.1"/>
    <property type="molecule type" value="Genomic_DNA"/>
</dbReference>
<dbReference type="CDD" id="cd12148">
    <property type="entry name" value="fungal_TF_MHR"/>
    <property type="match status" value="1"/>
</dbReference>
<evidence type="ECO:0000256" key="7">
    <source>
        <dbReference type="SAM" id="MobiDB-lite"/>
    </source>
</evidence>
<keyword evidence="1" id="KW-0479">Metal-binding</keyword>
<evidence type="ECO:0000256" key="5">
    <source>
        <dbReference type="ARBA" id="ARBA00023163"/>
    </source>
</evidence>